<protein>
    <submittedName>
        <fullName evidence="2">Uncharacterized membrane protein, DUF4013 family</fullName>
    </submittedName>
</protein>
<proteinExistence type="predicted"/>
<feature type="transmembrane region" description="Helical" evidence="1">
    <location>
        <begin position="20"/>
        <end position="45"/>
    </location>
</feature>
<keyword evidence="3" id="KW-1185">Reference proteome</keyword>
<dbReference type="RefSeq" id="WP_229121503.1">
    <property type="nucleotide sequence ID" value="NZ_CP064791.1"/>
</dbReference>
<evidence type="ECO:0000256" key="1">
    <source>
        <dbReference type="SAM" id="Phobius"/>
    </source>
</evidence>
<reference evidence="2 3" key="1">
    <citation type="submission" date="2020-11" db="EMBL/GenBank/DDBJ databases">
        <title>Carbohydrate-dependent, anaerobic sulfur respiration: A novel catabolism in halophilic archaea.</title>
        <authorList>
            <person name="Sorokin D.Y."/>
            <person name="Messina E."/>
            <person name="Smedile F."/>
            <person name="La Cono V."/>
            <person name="Hallsworth J.E."/>
            <person name="Yakimov M.M."/>
        </authorList>
    </citation>
    <scope>NUCLEOTIDE SEQUENCE [LARGE SCALE GENOMIC DNA]</scope>
    <source>
        <strain evidence="2 3">HSR-Est</strain>
    </source>
</reference>
<dbReference type="EMBL" id="CP064791">
    <property type="protein sequence ID" value="QSG16239.1"/>
    <property type="molecule type" value="Genomic_DNA"/>
</dbReference>
<feature type="transmembrane region" description="Helical" evidence="1">
    <location>
        <begin position="167"/>
        <end position="186"/>
    </location>
</feature>
<evidence type="ECO:0000313" key="3">
    <source>
        <dbReference type="Proteomes" id="UP000663292"/>
    </source>
</evidence>
<organism evidence="2 3">
    <name type="scientific">Halapricum desulfuricans</name>
    <dbReference type="NCBI Taxonomy" id="2841257"/>
    <lineage>
        <taxon>Archaea</taxon>
        <taxon>Methanobacteriati</taxon>
        <taxon>Methanobacteriota</taxon>
        <taxon>Stenosarchaea group</taxon>
        <taxon>Halobacteria</taxon>
        <taxon>Halobacteriales</taxon>
        <taxon>Haloarculaceae</taxon>
        <taxon>Halapricum</taxon>
    </lineage>
</organism>
<feature type="transmembrane region" description="Helical" evidence="1">
    <location>
        <begin position="77"/>
        <end position="99"/>
    </location>
</feature>
<keyword evidence="1" id="KW-1133">Transmembrane helix</keyword>
<evidence type="ECO:0000313" key="2">
    <source>
        <dbReference type="EMBL" id="QSG16239.1"/>
    </source>
</evidence>
<feature type="transmembrane region" description="Helical" evidence="1">
    <location>
        <begin position="192"/>
        <end position="210"/>
    </location>
</feature>
<accession>A0A897P087</accession>
<dbReference type="GeneID" id="68859362"/>
<feature type="transmembrane region" description="Helical" evidence="1">
    <location>
        <begin position="119"/>
        <end position="146"/>
    </location>
</feature>
<dbReference type="Proteomes" id="UP000663292">
    <property type="component" value="Chromosome"/>
</dbReference>
<keyword evidence="1" id="KW-0472">Membrane</keyword>
<keyword evidence="1" id="KW-0812">Transmembrane</keyword>
<sequence length="232" mass="24389">MLPEPLTFPFRGQRAVDVLLIGGGLHLLSVYIPVLPLIVVAGYLVTTLSTIASRDWTTRFDSLPGFDDLGEIVRRGLGATFVVGLYLSPAFVTLLVTVFGLTEQSVDPGSITLGTSLGFVAGSTASILLAMSFIYLLPAALTNYGVRGRVRAAFDPSVLRSSAADAAYFYNVVVGLVVGSVLLSAAGALQRIAVGFFLAFYAEVVVVAFWSRGVTSIAAGERDGDRAMSSGE</sequence>
<dbReference type="InterPro" id="IPR025098">
    <property type="entry name" value="DUF4013"/>
</dbReference>
<gene>
    <name evidence="2" type="ORF">HSEST_2730</name>
</gene>
<dbReference type="AlphaFoldDB" id="A0A897P087"/>
<name>A0A897P087_9EURY</name>
<dbReference type="Pfam" id="PF13197">
    <property type="entry name" value="DUF4013"/>
    <property type="match status" value="1"/>
</dbReference>